<keyword evidence="11" id="KW-1185">Reference proteome</keyword>
<evidence type="ECO:0000256" key="6">
    <source>
        <dbReference type="ARBA" id="ARBA00023098"/>
    </source>
</evidence>
<dbReference type="AlphaFoldDB" id="I3KUB2"/>
<sequence length="322" mass="35186">IHSMMFLLLIIAGLGVVTLLVILFAPQIRKYAAGGVCKSTTRLDGKTVLITGANTGIGKETALDLAMRGARVIMACRDVEKGEEAAASIRASYPEARVEVRELDLADTCSIRAFAQKFLREVNQLHILINNAGVMMCPYTKTVDGFEMHIGVNHLGHFLLTSLLIGLLKRSAPARIVVVSSLAHNFGWIRFHDLHSQGSYNSGLAYCQSKLANVLFTRELASRLKGTNVTVNSVHPGTVNSDLTRHSTLMTILFTIFSVFLKTPREGAQTSIYCAIAEELHSISGKHFSDCAPAFVAPQGRSAETARRLWDVSCELLGIEWD</sequence>
<reference evidence="10" key="2">
    <citation type="submission" date="2025-08" db="UniProtKB">
        <authorList>
            <consortium name="Ensembl"/>
        </authorList>
    </citation>
    <scope>IDENTIFICATION</scope>
</reference>
<dbReference type="SUPFAM" id="SSF51735">
    <property type="entry name" value="NAD(P)-binding Rossmann-fold domains"/>
    <property type="match status" value="1"/>
</dbReference>
<reference evidence="10" key="3">
    <citation type="submission" date="2025-09" db="UniProtKB">
        <authorList>
            <consortium name="Ensembl"/>
        </authorList>
    </citation>
    <scope>IDENTIFICATION</scope>
</reference>
<dbReference type="InterPro" id="IPR036291">
    <property type="entry name" value="NAD(P)-bd_dom_sf"/>
</dbReference>
<comment type="catalytic activity">
    <reaction evidence="7">
        <text>all-trans-retinol + NADP(+) = all-trans-retinal + NADPH + H(+)</text>
        <dbReference type="Rhea" id="RHEA:25033"/>
        <dbReference type="ChEBI" id="CHEBI:15378"/>
        <dbReference type="ChEBI" id="CHEBI:17336"/>
        <dbReference type="ChEBI" id="CHEBI:17898"/>
        <dbReference type="ChEBI" id="CHEBI:57783"/>
        <dbReference type="ChEBI" id="CHEBI:58349"/>
        <dbReference type="EC" id="1.1.1.300"/>
    </reaction>
</comment>
<keyword evidence="5" id="KW-0560">Oxidoreductase</keyword>
<dbReference type="PANTHER" id="PTHR43157">
    <property type="entry name" value="PHOSPHATIDYLINOSITOL-GLYCAN BIOSYNTHESIS CLASS F PROTEIN-RELATED"/>
    <property type="match status" value="1"/>
</dbReference>
<evidence type="ECO:0000256" key="9">
    <source>
        <dbReference type="SAM" id="Phobius"/>
    </source>
</evidence>
<keyword evidence="4" id="KW-0521">NADP</keyword>
<organism evidence="10 11">
    <name type="scientific">Oreochromis niloticus</name>
    <name type="common">Nile tilapia</name>
    <name type="synonym">Tilapia nilotica</name>
    <dbReference type="NCBI Taxonomy" id="8128"/>
    <lineage>
        <taxon>Eukaryota</taxon>
        <taxon>Metazoa</taxon>
        <taxon>Chordata</taxon>
        <taxon>Craniata</taxon>
        <taxon>Vertebrata</taxon>
        <taxon>Euteleostomi</taxon>
        <taxon>Actinopterygii</taxon>
        <taxon>Neopterygii</taxon>
        <taxon>Teleostei</taxon>
        <taxon>Neoteleostei</taxon>
        <taxon>Acanthomorphata</taxon>
        <taxon>Ovalentaria</taxon>
        <taxon>Cichlomorphae</taxon>
        <taxon>Cichliformes</taxon>
        <taxon>Cichlidae</taxon>
        <taxon>African cichlids</taxon>
        <taxon>Pseudocrenilabrinae</taxon>
        <taxon>Oreochromini</taxon>
        <taxon>Oreochromis</taxon>
    </lineage>
</organism>
<dbReference type="OMA" id="APHIRRY"/>
<dbReference type="HOGENOM" id="CLU_010194_44_5_1"/>
<evidence type="ECO:0000256" key="3">
    <source>
        <dbReference type="ARBA" id="ARBA00012852"/>
    </source>
</evidence>
<keyword evidence="9" id="KW-1133">Transmembrane helix</keyword>
<reference evidence="11" key="1">
    <citation type="submission" date="2012-01" db="EMBL/GenBank/DDBJ databases">
        <title>The Genome Sequence of Oreochromis niloticus (Nile Tilapia).</title>
        <authorList>
            <consortium name="Broad Institute Genome Assembly Team"/>
            <consortium name="Broad Institute Sequencing Platform"/>
            <person name="Di Palma F."/>
            <person name="Johnson J."/>
            <person name="Lander E.S."/>
            <person name="Lindblad-Toh K."/>
        </authorList>
    </citation>
    <scope>NUCLEOTIDE SEQUENCE [LARGE SCALE GENOMIC DNA]</scope>
</reference>
<evidence type="ECO:0000256" key="2">
    <source>
        <dbReference type="ARBA" id="ARBA00006484"/>
    </source>
</evidence>
<dbReference type="GeneTree" id="ENSGT00940000158191"/>
<evidence type="ECO:0000313" key="10">
    <source>
        <dbReference type="Ensembl" id="ENSONIP00000024708.1"/>
    </source>
</evidence>
<feature type="transmembrane region" description="Helical" evidence="9">
    <location>
        <begin position="6"/>
        <end position="25"/>
    </location>
</feature>
<dbReference type="FunFam" id="3.40.50.720:FF:000145">
    <property type="entry name" value="Retinol dehydrogenase 12"/>
    <property type="match status" value="1"/>
</dbReference>
<keyword evidence="9" id="KW-0812">Transmembrane</keyword>
<evidence type="ECO:0000256" key="5">
    <source>
        <dbReference type="ARBA" id="ARBA00023002"/>
    </source>
</evidence>
<protein>
    <recommendedName>
        <fullName evidence="3">NADP-retinol dehydrogenase</fullName>
        <ecNumber evidence="3">1.1.1.300</ecNumber>
    </recommendedName>
</protein>
<comment type="similarity">
    <text evidence="2 8">Belongs to the short-chain dehydrogenases/reductases (SDR) family.</text>
</comment>
<evidence type="ECO:0000256" key="4">
    <source>
        <dbReference type="ARBA" id="ARBA00022857"/>
    </source>
</evidence>
<dbReference type="GO" id="GO:0052650">
    <property type="term" value="F:all-trans-retinol dehydrogenase (NADP+) activity"/>
    <property type="evidence" value="ECO:0007669"/>
    <property type="project" value="UniProtKB-EC"/>
</dbReference>
<comment type="pathway">
    <text evidence="1">Cofactor metabolism; retinol metabolism.</text>
</comment>
<dbReference type="Gene3D" id="3.40.50.720">
    <property type="entry name" value="NAD(P)-binding Rossmann-like Domain"/>
    <property type="match status" value="1"/>
</dbReference>
<keyword evidence="9" id="KW-0472">Membrane</keyword>
<dbReference type="PRINTS" id="PR00080">
    <property type="entry name" value="SDRFAMILY"/>
</dbReference>
<dbReference type="PANTHER" id="PTHR43157:SF32">
    <property type="entry name" value="RETINOL DEHYDROGENASE 12"/>
    <property type="match status" value="1"/>
</dbReference>
<dbReference type="EC" id="1.1.1.300" evidence="3"/>
<dbReference type="Proteomes" id="UP000005207">
    <property type="component" value="Linkage group LG19"/>
</dbReference>
<dbReference type="Ensembl" id="ENSONIT00000024729.2">
    <property type="protein sequence ID" value="ENSONIP00000024708.1"/>
    <property type="gene ID" value="ENSONIG00000019624.2"/>
</dbReference>
<dbReference type="PRINTS" id="PR00081">
    <property type="entry name" value="GDHRDH"/>
</dbReference>
<dbReference type="STRING" id="8128.ENSONIP00000024708"/>
<accession>I3KUB2</accession>
<dbReference type="eggNOG" id="KOG1208">
    <property type="taxonomic scope" value="Eukaryota"/>
</dbReference>
<proteinExistence type="inferred from homology"/>
<evidence type="ECO:0000256" key="7">
    <source>
        <dbReference type="ARBA" id="ARBA00050568"/>
    </source>
</evidence>
<dbReference type="InParanoid" id="I3KUB2"/>
<name>I3KUB2_ORENI</name>
<evidence type="ECO:0000313" key="11">
    <source>
        <dbReference type="Proteomes" id="UP000005207"/>
    </source>
</evidence>
<dbReference type="Pfam" id="PF00106">
    <property type="entry name" value="adh_short"/>
    <property type="match status" value="1"/>
</dbReference>
<evidence type="ECO:0000256" key="8">
    <source>
        <dbReference type="RuleBase" id="RU000363"/>
    </source>
</evidence>
<gene>
    <name evidence="10" type="primary">RDH11</name>
    <name evidence="10" type="synonym">rdh12</name>
</gene>
<keyword evidence="6" id="KW-0443">Lipid metabolism</keyword>
<dbReference type="InterPro" id="IPR002347">
    <property type="entry name" value="SDR_fam"/>
</dbReference>
<evidence type="ECO:0000256" key="1">
    <source>
        <dbReference type="ARBA" id="ARBA00004891"/>
    </source>
</evidence>